<dbReference type="CDD" id="cd02440">
    <property type="entry name" value="AdoMet_MTases"/>
    <property type="match status" value="1"/>
</dbReference>
<proteinExistence type="predicted"/>
<protein>
    <submittedName>
        <fullName evidence="2">Ubiquinone/menaquinone biosynthesis C-methylase UbiE</fullName>
    </submittedName>
</protein>
<dbReference type="PANTHER" id="PTHR43591">
    <property type="entry name" value="METHYLTRANSFERASE"/>
    <property type="match status" value="1"/>
</dbReference>
<dbReference type="AlphaFoldDB" id="A0A1I4YKB0"/>
<dbReference type="EMBL" id="FOVJ01000001">
    <property type="protein sequence ID" value="SFN38495.1"/>
    <property type="molecule type" value="Genomic_DNA"/>
</dbReference>
<dbReference type="RefSeq" id="WP_074794774.1">
    <property type="nucleotide sequence ID" value="NZ_FOVJ01000001.1"/>
</dbReference>
<gene>
    <name evidence="2" type="ORF">SAMN05216386_0746</name>
</gene>
<keyword evidence="2" id="KW-0489">Methyltransferase</keyword>
<dbReference type="SUPFAM" id="SSF53335">
    <property type="entry name" value="S-adenosyl-L-methionine-dependent methyltransferases"/>
    <property type="match status" value="1"/>
</dbReference>
<name>A0A1I4YKB0_9PROT</name>
<reference evidence="3" key="1">
    <citation type="submission" date="2016-10" db="EMBL/GenBank/DDBJ databases">
        <authorList>
            <person name="Varghese N."/>
        </authorList>
    </citation>
    <scope>NUCLEOTIDE SEQUENCE [LARGE SCALE GENOMIC DNA]</scope>
    <source>
        <strain evidence="3">Nsp8</strain>
    </source>
</reference>
<dbReference type="InterPro" id="IPR041698">
    <property type="entry name" value="Methyltransf_25"/>
</dbReference>
<dbReference type="InterPro" id="IPR029063">
    <property type="entry name" value="SAM-dependent_MTases_sf"/>
</dbReference>
<dbReference type="OrthoDB" id="529208at2"/>
<dbReference type="GO" id="GO:0008168">
    <property type="term" value="F:methyltransferase activity"/>
    <property type="evidence" value="ECO:0007669"/>
    <property type="project" value="UniProtKB-KW"/>
</dbReference>
<keyword evidence="2" id="KW-0808">Transferase</keyword>
<evidence type="ECO:0000259" key="1">
    <source>
        <dbReference type="Pfam" id="PF13649"/>
    </source>
</evidence>
<organism evidence="2 3">
    <name type="scientific">Nitrosospira briensis</name>
    <dbReference type="NCBI Taxonomy" id="35799"/>
    <lineage>
        <taxon>Bacteria</taxon>
        <taxon>Pseudomonadati</taxon>
        <taxon>Pseudomonadota</taxon>
        <taxon>Betaproteobacteria</taxon>
        <taxon>Nitrosomonadales</taxon>
        <taxon>Nitrosomonadaceae</taxon>
        <taxon>Nitrosospira</taxon>
    </lineage>
</organism>
<dbReference type="PANTHER" id="PTHR43591:SF24">
    <property type="entry name" value="2-METHOXY-6-POLYPRENYL-1,4-BENZOQUINOL METHYLASE, MITOCHONDRIAL"/>
    <property type="match status" value="1"/>
</dbReference>
<dbReference type="Pfam" id="PF13649">
    <property type="entry name" value="Methyltransf_25"/>
    <property type="match status" value="1"/>
</dbReference>
<sequence>MAGYVGDVAIAYDRDLGHVLFEHYATDIARRATQRPVRNMLEIAAGTGIASRQLRDALPMDALLTAIDISDSMMDVARAKFLPHEQVTFQIADATALPFDDEAFEAVVCQFGVMFFDKDAAFREVHRTLKRGGRYLFSVWDSRHYNPFASLTFEVMKQFFPSDPPGFLEAPVSCFEIDPIKETLIRSGFEQIVISVQPREYDILDVPAFARGLVFSPLIEEIRERGGDPERIIEALVEALTREFGSNPTRYPMQAILFEAEKTDRGVKNR</sequence>
<dbReference type="Gene3D" id="3.40.50.150">
    <property type="entry name" value="Vaccinia Virus protein VP39"/>
    <property type="match status" value="1"/>
</dbReference>
<keyword evidence="2" id="KW-0830">Ubiquinone</keyword>
<keyword evidence="3" id="KW-1185">Reference proteome</keyword>
<feature type="domain" description="Methyltransferase" evidence="1">
    <location>
        <begin position="41"/>
        <end position="133"/>
    </location>
</feature>
<evidence type="ECO:0000313" key="2">
    <source>
        <dbReference type="EMBL" id="SFN38495.1"/>
    </source>
</evidence>
<accession>A0A1I4YKB0</accession>
<dbReference type="Proteomes" id="UP000183107">
    <property type="component" value="Unassembled WGS sequence"/>
</dbReference>
<evidence type="ECO:0000313" key="3">
    <source>
        <dbReference type="Proteomes" id="UP000183107"/>
    </source>
</evidence>
<dbReference type="GO" id="GO:0032259">
    <property type="term" value="P:methylation"/>
    <property type="evidence" value="ECO:0007669"/>
    <property type="project" value="UniProtKB-KW"/>
</dbReference>